<keyword evidence="5" id="KW-0479">Metal-binding</keyword>
<evidence type="ECO:0000256" key="10">
    <source>
        <dbReference type="PROSITE-ProRule" id="PRU01379"/>
    </source>
</evidence>
<name>A0AAV1KHL5_9NEOP</name>
<evidence type="ECO:0000313" key="13">
    <source>
        <dbReference type="EMBL" id="CAK1581592.1"/>
    </source>
</evidence>
<keyword evidence="3" id="KW-0121">Carboxypeptidase</keyword>
<evidence type="ECO:0000256" key="8">
    <source>
        <dbReference type="ARBA" id="ARBA00022833"/>
    </source>
</evidence>
<comment type="similarity">
    <text evidence="2 10">Belongs to the peptidase M14 family.</text>
</comment>
<keyword evidence="14" id="KW-1185">Reference proteome</keyword>
<comment type="caution">
    <text evidence="13">The sequence shown here is derived from an EMBL/GenBank/DDBJ whole genome shotgun (WGS) entry which is preliminary data.</text>
</comment>
<organism evidence="13 14">
    <name type="scientific">Parnassius mnemosyne</name>
    <name type="common">clouded apollo</name>
    <dbReference type="NCBI Taxonomy" id="213953"/>
    <lineage>
        <taxon>Eukaryota</taxon>
        <taxon>Metazoa</taxon>
        <taxon>Ecdysozoa</taxon>
        <taxon>Arthropoda</taxon>
        <taxon>Hexapoda</taxon>
        <taxon>Insecta</taxon>
        <taxon>Pterygota</taxon>
        <taxon>Neoptera</taxon>
        <taxon>Endopterygota</taxon>
        <taxon>Lepidoptera</taxon>
        <taxon>Glossata</taxon>
        <taxon>Ditrysia</taxon>
        <taxon>Papilionoidea</taxon>
        <taxon>Papilionidae</taxon>
        <taxon>Parnassiinae</taxon>
        <taxon>Parnassini</taxon>
        <taxon>Parnassius</taxon>
        <taxon>Driopa</taxon>
    </lineage>
</organism>
<dbReference type="PANTHER" id="PTHR11705:SF153">
    <property type="entry name" value="ZINC CARBOXYPEPTIDASE A 1-LIKE PROTEIN"/>
    <property type="match status" value="1"/>
</dbReference>
<dbReference type="AlphaFoldDB" id="A0AAV1KHL5"/>
<evidence type="ECO:0000256" key="5">
    <source>
        <dbReference type="ARBA" id="ARBA00022723"/>
    </source>
</evidence>
<evidence type="ECO:0000256" key="9">
    <source>
        <dbReference type="ARBA" id="ARBA00023049"/>
    </source>
</evidence>
<keyword evidence="7" id="KW-0378">Hydrolase</keyword>
<feature type="active site" description="Proton donor/acceptor" evidence="10">
    <location>
        <position position="380"/>
    </location>
</feature>
<dbReference type="SMART" id="SM00631">
    <property type="entry name" value="Zn_pept"/>
    <property type="match status" value="1"/>
</dbReference>
<keyword evidence="9" id="KW-0482">Metalloprotease</keyword>
<evidence type="ECO:0000256" key="3">
    <source>
        <dbReference type="ARBA" id="ARBA00022645"/>
    </source>
</evidence>
<dbReference type="GO" id="GO:0006508">
    <property type="term" value="P:proteolysis"/>
    <property type="evidence" value="ECO:0007669"/>
    <property type="project" value="UniProtKB-KW"/>
</dbReference>
<dbReference type="PROSITE" id="PS52035">
    <property type="entry name" value="PEPTIDASE_M14"/>
    <property type="match status" value="1"/>
</dbReference>
<dbReference type="PRINTS" id="PR00765">
    <property type="entry name" value="CRBOXYPTASEA"/>
</dbReference>
<feature type="chain" id="PRO_5043382092" description="Peptidase M14 domain-containing protein" evidence="11">
    <location>
        <begin position="19"/>
        <end position="417"/>
    </location>
</feature>
<evidence type="ECO:0000256" key="1">
    <source>
        <dbReference type="ARBA" id="ARBA00001947"/>
    </source>
</evidence>
<protein>
    <recommendedName>
        <fullName evidence="12">Peptidase M14 domain-containing protein</fullName>
    </recommendedName>
</protein>
<dbReference type="InterPro" id="IPR000834">
    <property type="entry name" value="Peptidase_M14"/>
</dbReference>
<dbReference type="FunFam" id="3.40.630.10:FF:000084">
    <property type="entry name" value="Carboxypeptidase B2"/>
    <property type="match status" value="1"/>
</dbReference>
<comment type="cofactor">
    <cofactor evidence="1">
        <name>Zn(2+)</name>
        <dbReference type="ChEBI" id="CHEBI:29105"/>
    </cofactor>
</comment>
<keyword evidence="6 11" id="KW-0732">Signal</keyword>
<dbReference type="PANTHER" id="PTHR11705">
    <property type="entry name" value="PROTEASE FAMILY M14 CARBOXYPEPTIDASE A,B"/>
    <property type="match status" value="1"/>
</dbReference>
<dbReference type="GO" id="GO:0004181">
    <property type="term" value="F:metallocarboxypeptidase activity"/>
    <property type="evidence" value="ECO:0007669"/>
    <property type="project" value="InterPro"/>
</dbReference>
<dbReference type="GO" id="GO:0008270">
    <property type="term" value="F:zinc ion binding"/>
    <property type="evidence" value="ECO:0007669"/>
    <property type="project" value="InterPro"/>
</dbReference>
<feature type="domain" description="Peptidase M14" evidence="12">
    <location>
        <begin position="117"/>
        <end position="411"/>
    </location>
</feature>
<evidence type="ECO:0000256" key="6">
    <source>
        <dbReference type="ARBA" id="ARBA00022729"/>
    </source>
</evidence>
<evidence type="ECO:0000313" key="14">
    <source>
        <dbReference type="Proteomes" id="UP001314205"/>
    </source>
</evidence>
<dbReference type="SUPFAM" id="SSF54897">
    <property type="entry name" value="Protease propeptides/inhibitors"/>
    <property type="match status" value="1"/>
</dbReference>
<dbReference type="SUPFAM" id="SSF53187">
    <property type="entry name" value="Zn-dependent exopeptidases"/>
    <property type="match status" value="1"/>
</dbReference>
<dbReference type="Proteomes" id="UP001314205">
    <property type="component" value="Unassembled WGS sequence"/>
</dbReference>
<dbReference type="Pfam" id="PF00246">
    <property type="entry name" value="Peptidase_M14"/>
    <property type="match status" value="1"/>
</dbReference>
<reference evidence="13 14" key="1">
    <citation type="submission" date="2023-11" db="EMBL/GenBank/DDBJ databases">
        <authorList>
            <person name="Hedman E."/>
            <person name="Englund M."/>
            <person name="Stromberg M."/>
            <person name="Nyberg Akerstrom W."/>
            <person name="Nylinder S."/>
            <person name="Jareborg N."/>
            <person name="Kallberg Y."/>
            <person name="Kronander E."/>
        </authorList>
    </citation>
    <scope>NUCLEOTIDE SEQUENCE [LARGE SCALE GENOMIC DNA]</scope>
</reference>
<feature type="signal peptide" evidence="11">
    <location>
        <begin position="1"/>
        <end position="18"/>
    </location>
</feature>
<dbReference type="InterPro" id="IPR057246">
    <property type="entry name" value="CARBOXYPEPT_ZN_1"/>
</dbReference>
<sequence length="417" mass="48185">MKQLFLVYFFTFLHITFAGKDVPMYRSYENYKCLKVQGHRNAIEILKNVLQQNDDTLSYNEARDGTEFVVSPNLQAILNDNIARGNLTVSVIYDDISKIIQLEKPVIRRSNDFSWTAYYDIDDIYRFLTNTSRTYSKLSELIVGGQSYQGRSILGLRINTPGKTNTPKPVFFIESGIHAREWIAPATTTYFINELLTSSDPKIMSLRDQFDWRIFPSVNPDGYHYSYTVDRLWRKTLSRSNYRCFGADPNRNWNYNWGKYSSTNNPCDYQTYAGSRPFSEIETRTLSSYIQSIDNLLVYVSLHSYAAMLLIPFSDSTQHVDNYKDLVRVGKRSIDYGYQVNRAERYQGPGTAAEMLYKSSGCSTDWVRHTLNTPLVYTYELRGNSFHWPPSRIQEQGNEVTQMMLGLASEASILGYL</sequence>
<accession>A0AAV1KHL5</accession>
<evidence type="ECO:0000256" key="4">
    <source>
        <dbReference type="ARBA" id="ARBA00022670"/>
    </source>
</evidence>
<evidence type="ECO:0000256" key="2">
    <source>
        <dbReference type="ARBA" id="ARBA00005988"/>
    </source>
</evidence>
<gene>
    <name evidence="13" type="ORF">PARMNEM_LOCUS3237</name>
</gene>
<keyword evidence="4" id="KW-0645">Protease</keyword>
<dbReference type="Gene3D" id="3.40.630.10">
    <property type="entry name" value="Zn peptidases"/>
    <property type="match status" value="1"/>
</dbReference>
<proteinExistence type="inferred from homology"/>
<evidence type="ECO:0000256" key="7">
    <source>
        <dbReference type="ARBA" id="ARBA00022801"/>
    </source>
</evidence>
<dbReference type="GO" id="GO:0005615">
    <property type="term" value="C:extracellular space"/>
    <property type="evidence" value="ECO:0007669"/>
    <property type="project" value="TreeGrafter"/>
</dbReference>
<dbReference type="PROSITE" id="PS00132">
    <property type="entry name" value="CARBOXYPEPT_ZN_1"/>
    <property type="match status" value="1"/>
</dbReference>
<evidence type="ECO:0000259" key="12">
    <source>
        <dbReference type="PROSITE" id="PS52035"/>
    </source>
</evidence>
<dbReference type="EMBL" id="CAVLGL010000035">
    <property type="protein sequence ID" value="CAK1581592.1"/>
    <property type="molecule type" value="Genomic_DNA"/>
</dbReference>
<keyword evidence="8" id="KW-0862">Zinc</keyword>
<evidence type="ECO:0000256" key="11">
    <source>
        <dbReference type="SAM" id="SignalP"/>
    </source>
</evidence>